<evidence type="ECO:0000256" key="4">
    <source>
        <dbReference type="ARBA" id="ARBA00023224"/>
    </source>
</evidence>
<dbReference type="SMART" id="SM00304">
    <property type="entry name" value="HAMP"/>
    <property type="match status" value="1"/>
</dbReference>
<dbReference type="PRINTS" id="PR00260">
    <property type="entry name" value="CHEMTRNSDUCR"/>
</dbReference>
<keyword evidence="2" id="KW-1003">Cell membrane</keyword>
<evidence type="ECO:0000256" key="2">
    <source>
        <dbReference type="ARBA" id="ARBA00022475"/>
    </source>
</evidence>
<dbReference type="Proteomes" id="UP000830167">
    <property type="component" value="Chromosome"/>
</dbReference>
<evidence type="ECO:0000256" key="7">
    <source>
        <dbReference type="SAM" id="Phobius"/>
    </source>
</evidence>
<protein>
    <submittedName>
        <fullName evidence="10">Methyl-accepting chemotaxis protein</fullName>
    </submittedName>
</protein>
<evidence type="ECO:0000256" key="1">
    <source>
        <dbReference type="ARBA" id="ARBA00004236"/>
    </source>
</evidence>
<dbReference type="Gene3D" id="1.10.287.950">
    <property type="entry name" value="Methyl-accepting chemotaxis protein"/>
    <property type="match status" value="1"/>
</dbReference>
<dbReference type="CDD" id="cd11386">
    <property type="entry name" value="MCP_signal"/>
    <property type="match status" value="1"/>
</dbReference>
<dbReference type="SUPFAM" id="SSF58104">
    <property type="entry name" value="Methyl-accepting chemotaxis protein (MCP) signaling domain"/>
    <property type="match status" value="1"/>
</dbReference>
<evidence type="ECO:0000313" key="11">
    <source>
        <dbReference type="Proteomes" id="UP000830167"/>
    </source>
</evidence>
<dbReference type="PANTHER" id="PTHR32089:SF112">
    <property type="entry name" value="LYSOZYME-LIKE PROTEIN-RELATED"/>
    <property type="match status" value="1"/>
</dbReference>
<keyword evidence="11" id="KW-1185">Reference proteome</keyword>
<dbReference type="PROSITE" id="PS50885">
    <property type="entry name" value="HAMP"/>
    <property type="match status" value="1"/>
</dbReference>
<feature type="transmembrane region" description="Helical" evidence="7">
    <location>
        <begin position="157"/>
        <end position="179"/>
    </location>
</feature>
<dbReference type="PANTHER" id="PTHR32089">
    <property type="entry name" value="METHYL-ACCEPTING CHEMOTAXIS PROTEIN MCPB"/>
    <property type="match status" value="1"/>
</dbReference>
<dbReference type="Gene3D" id="6.10.340.10">
    <property type="match status" value="1"/>
</dbReference>
<organism evidence="10 11">
    <name type="scientific">Fodinisporobacter ferrooxydans</name>
    <dbReference type="NCBI Taxonomy" id="2901836"/>
    <lineage>
        <taxon>Bacteria</taxon>
        <taxon>Bacillati</taxon>
        <taxon>Bacillota</taxon>
        <taxon>Bacilli</taxon>
        <taxon>Bacillales</taxon>
        <taxon>Alicyclobacillaceae</taxon>
        <taxon>Fodinisporobacter</taxon>
    </lineage>
</organism>
<evidence type="ECO:0000256" key="6">
    <source>
        <dbReference type="PROSITE-ProRule" id="PRU00284"/>
    </source>
</evidence>
<accession>A0ABY4CK07</accession>
<gene>
    <name evidence="10" type="ORF">LSG31_18230</name>
</gene>
<evidence type="ECO:0000259" key="8">
    <source>
        <dbReference type="PROSITE" id="PS50111"/>
    </source>
</evidence>
<comment type="subcellular location">
    <subcellularLocation>
        <location evidence="1">Cell membrane</location>
    </subcellularLocation>
</comment>
<keyword evidence="7" id="KW-1133">Transmembrane helix</keyword>
<keyword evidence="7" id="KW-0812">Transmembrane</keyword>
<dbReference type="PROSITE" id="PS50111">
    <property type="entry name" value="CHEMOTAXIS_TRANSDUC_2"/>
    <property type="match status" value="1"/>
</dbReference>
<proteinExistence type="inferred from homology"/>
<evidence type="ECO:0000256" key="5">
    <source>
        <dbReference type="ARBA" id="ARBA00029447"/>
    </source>
</evidence>
<reference evidence="10" key="1">
    <citation type="submission" date="2021-12" db="EMBL/GenBank/DDBJ databases">
        <title>Alicyclobacillaceae gen. nov., sp. nov., isolated from chalcocite enrichment system.</title>
        <authorList>
            <person name="Jiang Z."/>
        </authorList>
    </citation>
    <scope>NUCLEOTIDE SEQUENCE</scope>
    <source>
        <strain evidence="10">MYW30-H2</strain>
    </source>
</reference>
<feature type="domain" description="Methyl-accepting transducer" evidence="8">
    <location>
        <begin position="254"/>
        <end position="497"/>
    </location>
</feature>
<evidence type="ECO:0000259" key="9">
    <source>
        <dbReference type="PROSITE" id="PS50885"/>
    </source>
</evidence>
<dbReference type="RefSeq" id="WP_347436482.1">
    <property type="nucleotide sequence ID" value="NZ_CP089291.1"/>
</dbReference>
<dbReference type="Pfam" id="PF00015">
    <property type="entry name" value="MCPsignal"/>
    <property type="match status" value="1"/>
</dbReference>
<dbReference type="InterPro" id="IPR004090">
    <property type="entry name" value="Chemotax_Me-accpt_rcpt"/>
</dbReference>
<feature type="domain" description="HAMP" evidence="9">
    <location>
        <begin position="181"/>
        <end position="235"/>
    </location>
</feature>
<evidence type="ECO:0000313" key="10">
    <source>
        <dbReference type="EMBL" id="UOF89791.1"/>
    </source>
</evidence>
<comment type="similarity">
    <text evidence="5">Belongs to the methyl-accepting chemotaxis (MCP) protein family.</text>
</comment>
<dbReference type="InterPro" id="IPR003660">
    <property type="entry name" value="HAMP_dom"/>
</dbReference>
<dbReference type="SMART" id="SM00283">
    <property type="entry name" value="MA"/>
    <property type="match status" value="1"/>
</dbReference>
<dbReference type="CDD" id="cd06225">
    <property type="entry name" value="HAMP"/>
    <property type="match status" value="1"/>
</dbReference>
<sequence>MSLSRKIILLFSCLTLLILFVSLGFSYERSRSMIIDLEKDRALSVVHTLNASMKHEDLTNLQDLVMQVKKNEPNVKELSMYRLDGHASIIAAIDQKQLGQKAAKEDFQAVKTNRPIVLVNANSIDVTAPLLVPGSTKYSVGIVYSFKDELVKLRTHLWTIIGMGIGIMLLSFIFISVFIQRIVKRPLAKLTNLAESLALGQLDIAIESDQPRNDEIGQLTQAFRRMVHNVAALIQQISNASQQVAATSQRLAANSDESMLASEKIAVNVQEIAKRAQGQLTHTYHTSQMIETISESIHTMAQNSDIVTGAATTSANVAKNGKSIIADAIHQIESANETVHASVNLIQSLGERTQQIGSIIDIITNIANQTNLLALNAAIEAARAGEQGRGFSVVANEVRKLAEQSNAATQQIADMIQEIQTETDQVIMRISDSAAQASQGLNATYKAREAFDELLKMVVEVDHQIQNSVMTIKHMSANTESMMSAIQSVVQAAEQISVKTQEATSSAEQTHTSMEEISVSSEMLANMSNSLQTTVESFKMETAQ</sequence>
<dbReference type="EMBL" id="CP089291">
    <property type="protein sequence ID" value="UOF89791.1"/>
    <property type="molecule type" value="Genomic_DNA"/>
</dbReference>
<evidence type="ECO:0000256" key="3">
    <source>
        <dbReference type="ARBA" id="ARBA00023136"/>
    </source>
</evidence>
<dbReference type="InterPro" id="IPR004089">
    <property type="entry name" value="MCPsignal_dom"/>
</dbReference>
<dbReference type="Pfam" id="PF00672">
    <property type="entry name" value="HAMP"/>
    <property type="match status" value="1"/>
</dbReference>
<name>A0ABY4CK07_9BACL</name>
<keyword evidence="3 7" id="KW-0472">Membrane</keyword>
<keyword evidence="4 6" id="KW-0807">Transducer</keyword>